<keyword evidence="6" id="KW-1185">Reference proteome</keyword>
<dbReference type="InterPro" id="IPR023196">
    <property type="entry name" value="Phosducin_N_dom_sf"/>
</dbReference>
<dbReference type="AlphaFoldDB" id="A0A9N9RX95"/>
<gene>
    <name evidence="5" type="ORF">CHIRRI_LOCUS7927</name>
</gene>
<dbReference type="Gene3D" id="3.40.30.10">
    <property type="entry name" value="Glutaredoxin"/>
    <property type="match status" value="1"/>
</dbReference>
<evidence type="ECO:0000256" key="3">
    <source>
        <dbReference type="SAM" id="MobiDB-lite"/>
    </source>
</evidence>
<keyword evidence="2" id="KW-0597">Phosphoprotein</keyword>
<dbReference type="EMBL" id="OU895878">
    <property type="protein sequence ID" value="CAG9805051.1"/>
    <property type="molecule type" value="Genomic_DNA"/>
</dbReference>
<protein>
    <recommendedName>
        <fullName evidence="4">Phosducin domain-containing protein</fullName>
    </recommendedName>
</protein>
<reference evidence="5" key="2">
    <citation type="submission" date="2022-10" db="EMBL/GenBank/DDBJ databases">
        <authorList>
            <consortium name="ENA_rothamsted_submissions"/>
            <consortium name="culmorum"/>
            <person name="King R."/>
        </authorList>
    </citation>
    <scope>NUCLEOTIDE SEQUENCE</scope>
</reference>
<dbReference type="PRINTS" id="PR00677">
    <property type="entry name" value="PHOSDUCIN"/>
</dbReference>
<feature type="compositionally biased region" description="Acidic residues" evidence="3">
    <location>
        <begin position="19"/>
        <end position="29"/>
    </location>
</feature>
<dbReference type="OrthoDB" id="70588at2759"/>
<dbReference type="InterPro" id="IPR024253">
    <property type="entry name" value="Phosducin_thioredoxin-like_dom"/>
</dbReference>
<evidence type="ECO:0000313" key="6">
    <source>
        <dbReference type="Proteomes" id="UP001153620"/>
    </source>
</evidence>
<reference evidence="5" key="1">
    <citation type="submission" date="2022-01" db="EMBL/GenBank/DDBJ databases">
        <authorList>
            <person name="King R."/>
        </authorList>
    </citation>
    <scope>NUCLEOTIDE SEQUENCE</scope>
</reference>
<dbReference type="Proteomes" id="UP001153620">
    <property type="component" value="Chromosome 2"/>
</dbReference>
<evidence type="ECO:0000259" key="4">
    <source>
        <dbReference type="Pfam" id="PF02114"/>
    </source>
</evidence>
<evidence type="ECO:0000313" key="5">
    <source>
        <dbReference type="EMBL" id="CAG9805051.1"/>
    </source>
</evidence>
<accession>A0A9N9RX95</accession>
<feature type="domain" description="Phosducin" evidence="4">
    <location>
        <begin position="54"/>
        <end position="288"/>
    </location>
</feature>
<dbReference type="SUPFAM" id="SSF52833">
    <property type="entry name" value="Thioredoxin-like"/>
    <property type="match status" value="1"/>
</dbReference>
<organism evidence="5 6">
    <name type="scientific">Chironomus riparius</name>
    <dbReference type="NCBI Taxonomy" id="315576"/>
    <lineage>
        <taxon>Eukaryota</taxon>
        <taxon>Metazoa</taxon>
        <taxon>Ecdysozoa</taxon>
        <taxon>Arthropoda</taxon>
        <taxon>Hexapoda</taxon>
        <taxon>Insecta</taxon>
        <taxon>Pterygota</taxon>
        <taxon>Neoptera</taxon>
        <taxon>Endopterygota</taxon>
        <taxon>Diptera</taxon>
        <taxon>Nematocera</taxon>
        <taxon>Chironomoidea</taxon>
        <taxon>Chironomidae</taxon>
        <taxon>Chironominae</taxon>
        <taxon>Chironomus</taxon>
    </lineage>
</organism>
<name>A0A9N9RX95_9DIPT</name>
<proteinExistence type="inferred from homology"/>
<evidence type="ECO:0000256" key="1">
    <source>
        <dbReference type="ARBA" id="ARBA00009686"/>
    </source>
</evidence>
<dbReference type="Gene3D" id="1.10.168.10">
    <property type="entry name" value="Phosducin, domain 2"/>
    <property type="match status" value="1"/>
</dbReference>
<dbReference type="PANTHER" id="PTHR46052">
    <property type="entry name" value="PHOSDUCIN-LIKE PROTEIN"/>
    <property type="match status" value="1"/>
</dbReference>
<dbReference type="InterPro" id="IPR036249">
    <property type="entry name" value="Thioredoxin-like_sf"/>
</dbReference>
<comment type="similarity">
    <text evidence="1">Belongs to the phosducin family.</text>
</comment>
<evidence type="ECO:0000256" key="2">
    <source>
        <dbReference type="ARBA" id="ARBA00022553"/>
    </source>
</evidence>
<sequence>MNLEDKILGEKLQYYCSSSEDEGGDDEYEGSGSGKGQGKSQLSIDPALPQDSHHWSGNSANTGPKGVIKDWQRFKQLETEKRDAQERERLDLLKKLSITAKTTAEDQKAKEQAEMEAELEDLLNDDFLLEFQKQRMQEMLQMSGLLPKFGTLIHLTSGDDFLKAVDNENKNVSVIIHIYEEKFRACRTMNSCLEKLAPEYPLIKFCKILSTATQLSKQFKSSALPALLVYKNGQIIGNFVRLHDELGDEFYHSDVENFLIEHSLLTDKTLVPIISTLSSQQQNNDDDDD</sequence>
<dbReference type="InterPro" id="IPR001200">
    <property type="entry name" value="Phosducin"/>
</dbReference>
<dbReference type="CDD" id="cd02987">
    <property type="entry name" value="Phd_like_Phd"/>
    <property type="match status" value="1"/>
</dbReference>
<feature type="region of interest" description="Disordered" evidence="3">
    <location>
        <begin position="17"/>
        <end position="66"/>
    </location>
</feature>
<dbReference type="PANTHER" id="PTHR46052:SF1">
    <property type="entry name" value="PHOSDUCIN-LIKE PROTEIN"/>
    <property type="match status" value="1"/>
</dbReference>
<dbReference type="GO" id="GO:0008277">
    <property type="term" value="P:regulation of G protein-coupled receptor signaling pathway"/>
    <property type="evidence" value="ECO:0007669"/>
    <property type="project" value="InterPro"/>
</dbReference>
<dbReference type="Pfam" id="PF02114">
    <property type="entry name" value="Phosducin"/>
    <property type="match status" value="1"/>
</dbReference>
<dbReference type="InterPro" id="IPR051499">
    <property type="entry name" value="Phosducin-like_reg"/>
</dbReference>